<evidence type="ECO:0000313" key="5">
    <source>
        <dbReference type="EMBL" id="OZI34348.1"/>
    </source>
</evidence>
<dbReference type="Proteomes" id="UP000216020">
    <property type="component" value="Unassembled WGS sequence"/>
</dbReference>
<name>A0A261SAB4_9BORD</name>
<dbReference type="InterPro" id="IPR050204">
    <property type="entry name" value="AraC_XylS_family_regulators"/>
</dbReference>
<dbReference type="InterPro" id="IPR018062">
    <property type="entry name" value="HTH_AraC-typ_CS"/>
</dbReference>
<keyword evidence="1" id="KW-0805">Transcription regulation</keyword>
<dbReference type="PANTHER" id="PTHR46796:SF15">
    <property type="entry name" value="BLL1074 PROTEIN"/>
    <property type="match status" value="1"/>
</dbReference>
<gene>
    <name evidence="5" type="ORF">CAL29_12535</name>
</gene>
<proteinExistence type="predicted"/>
<protein>
    <recommendedName>
        <fullName evidence="4">HTH araC/xylS-type domain-containing protein</fullName>
    </recommendedName>
</protein>
<dbReference type="Pfam" id="PF20240">
    <property type="entry name" value="DUF6597"/>
    <property type="match status" value="1"/>
</dbReference>
<dbReference type="GO" id="GO:0043565">
    <property type="term" value="F:sequence-specific DNA binding"/>
    <property type="evidence" value="ECO:0007669"/>
    <property type="project" value="InterPro"/>
</dbReference>
<dbReference type="InterPro" id="IPR018060">
    <property type="entry name" value="HTH_AraC"/>
</dbReference>
<feature type="domain" description="HTH araC/xylS-type" evidence="4">
    <location>
        <begin position="171"/>
        <end position="272"/>
    </location>
</feature>
<evidence type="ECO:0000256" key="2">
    <source>
        <dbReference type="ARBA" id="ARBA00023125"/>
    </source>
</evidence>
<dbReference type="PROSITE" id="PS00041">
    <property type="entry name" value="HTH_ARAC_FAMILY_1"/>
    <property type="match status" value="1"/>
</dbReference>
<dbReference type="PANTHER" id="PTHR46796">
    <property type="entry name" value="HTH-TYPE TRANSCRIPTIONAL ACTIVATOR RHAS-RELATED"/>
    <property type="match status" value="1"/>
</dbReference>
<dbReference type="RefSeq" id="WP_094853346.1">
    <property type="nucleotide sequence ID" value="NZ_NEVM01000002.1"/>
</dbReference>
<dbReference type="InterPro" id="IPR046532">
    <property type="entry name" value="DUF6597"/>
</dbReference>
<organism evidence="5 6">
    <name type="scientific">Bordetella genomosp. 10</name>
    <dbReference type="NCBI Taxonomy" id="1416804"/>
    <lineage>
        <taxon>Bacteria</taxon>
        <taxon>Pseudomonadati</taxon>
        <taxon>Pseudomonadota</taxon>
        <taxon>Betaproteobacteria</taxon>
        <taxon>Burkholderiales</taxon>
        <taxon>Alcaligenaceae</taxon>
        <taxon>Bordetella</taxon>
    </lineage>
</organism>
<dbReference type="OrthoDB" id="9809338at2"/>
<accession>A0A261SAB4</accession>
<evidence type="ECO:0000259" key="4">
    <source>
        <dbReference type="PROSITE" id="PS01124"/>
    </source>
</evidence>
<sequence>MEKHDSSPSPEQTRLPKAVLDPTRAQARFRLDRYPPSAPLVPFVDYHWVVQWDLADRSPEIQRVLPYPNAHLVFDPGKTALFGVMRGVFDREIKGCGRAIGVRFRCGGLRPFLREPVAAITDRVVSTRMILDQAPLEAEEIVLRGATDREMVQAAEALLLPRLPEPDPMVDRIAGMMAIAAREGGPTSVEQFVREVDCSLRGLQRLFHDYVGVPPKWVVQRFRIQEAAWRLSEGYPGALSDLATELGYFDQAHLALDFARFVGCSPSEYRQRQRKP</sequence>
<comment type="caution">
    <text evidence="5">The sequence shown here is derived from an EMBL/GenBank/DDBJ whole genome shotgun (WGS) entry which is preliminary data.</text>
</comment>
<dbReference type="SMART" id="SM00342">
    <property type="entry name" value="HTH_ARAC"/>
    <property type="match status" value="1"/>
</dbReference>
<dbReference type="GO" id="GO:0003700">
    <property type="term" value="F:DNA-binding transcription factor activity"/>
    <property type="evidence" value="ECO:0007669"/>
    <property type="project" value="InterPro"/>
</dbReference>
<evidence type="ECO:0000256" key="3">
    <source>
        <dbReference type="ARBA" id="ARBA00023163"/>
    </source>
</evidence>
<dbReference type="InterPro" id="IPR009057">
    <property type="entry name" value="Homeodomain-like_sf"/>
</dbReference>
<keyword evidence="6" id="KW-1185">Reference proteome</keyword>
<dbReference type="Pfam" id="PF12833">
    <property type="entry name" value="HTH_18"/>
    <property type="match status" value="1"/>
</dbReference>
<dbReference type="SUPFAM" id="SSF46689">
    <property type="entry name" value="Homeodomain-like"/>
    <property type="match status" value="1"/>
</dbReference>
<dbReference type="PROSITE" id="PS01124">
    <property type="entry name" value="HTH_ARAC_FAMILY_2"/>
    <property type="match status" value="1"/>
</dbReference>
<keyword evidence="2" id="KW-0238">DNA-binding</keyword>
<dbReference type="EMBL" id="NEVM01000002">
    <property type="protein sequence ID" value="OZI34348.1"/>
    <property type="molecule type" value="Genomic_DNA"/>
</dbReference>
<dbReference type="Gene3D" id="1.10.10.60">
    <property type="entry name" value="Homeodomain-like"/>
    <property type="match status" value="1"/>
</dbReference>
<evidence type="ECO:0000256" key="1">
    <source>
        <dbReference type="ARBA" id="ARBA00023015"/>
    </source>
</evidence>
<dbReference type="AlphaFoldDB" id="A0A261SAB4"/>
<evidence type="ECO:0000313" key="6">
    <source>
        <dbReference type="Proteomes" id="UP000216020"/>
    </source>
</evidence>
<keyword evidence="3" id="KW-0804">Transcription</keyword>
<reference evidence="6" key="1">
    <citation type="submission" date="2017-05" db="EMBL/GenBank/DDBJ databases">
        <title>Complete and WGS of Bordetella genogroups.</title>
        <authorList>
            <person name="Spilker T."/>
            <person name="Lipuma J."/>
        </authorList>
    </citation>
    <scope>NUCLEOTIDE SEQUENCE [LARGE SCALE GENOMIC DNA]</scope>
    <source>
        <strain evidence="6">AU16122</strain>
    </source>
</reference>